<evidence type="ECO:0000313" key="1">
    <source>
        <dbReference type="EMBL" id="CAK7217815.1"/>
    </source>
</evidence>
<organism evidence="1 2">
    <name type="scientific">Sporothrix eucalyptigena</name>
    <dbReference type="NCBI Taxonomy" id="1812306"/>
    <lineage>
        <taxon>Eukaryota</taxon>
        <taxon>Fungi</taxon>
        <taxon>Dikarya</taxon>
        <taxon>Ascomycota</taxon>
        <taxon>Pezizomycotina</taxon>
        <taxon>Sordariomycetes</taxon>
        <taxon>Sordariomycetidae</taxon>
        <taxon>Ophiostomatales</taxon>
        <taxon>Ophiostomataceae</taxon>
        <taxon>Sporothrix</taxon>
    </lineage>
</organism>
<name>A0ABP0BEA9_9PEZI</name>
<proteinExistence type="predicted"/>
<reference evidence="1 2" key="1">
    <citation type="submission" date="2024-01" db="EMBL/GenBank/DDBJ databases">
        <authorList>
            <person name="Allen C."/>
            <person name="Tagirdzhanova G."/>
        </authorList>
    </citation>
    <scope>NUCLEOTIDE SEQUENCE [LARGE SCALE GENOMIC DNA]</scope>
</reference>
<dbReference type="EMBL" id="CAWUHD010000025">
    <property type="protein sequence ID" value="CAK7217815.1"/>
    <property type="molecule type" value="Genomic_DNA"/>
</dbReference>
<accession>A0ABP0BEA9</accession>
<keyword evidence="2" id="KW-1185">Reference proteome</keyword>
<protein>
    <recommendedName>
        <fullName evidence="3">Helicase ATP-binding domain-containing protein</fullName>
    </recommendedName>
</protein>
<comment type="caution">
    <text evidence="1">The sequence shown here is derived from an EMBL/GenBank/DDBJ whole genome shotgun (WGS) entry which is preliminary data.</text>
</comment>
<sequence>MRAFIEWYQIVDAAIVHHTDSPLGSVLVANETGTGKTITYIGAIHAAQLGLEAQDAATTIGQTFEERERLSGEGYTIKVDYGSARSIVDASETRLKAATLSPAEWLVEDRELAG</sequence>
<evidence type="ECO:0000313" key="2">
    <source>
        <dbReference type="Proteomes" id="UP001642482"/>
    </source>
</evidence>
<gene>
    <name evidence="1" type="ORF">SEUCBS140593_003337</name>
</gene>
<evidence type="ECO:0008006" key="3">
    <source>
        <dbReference type="Google" id="ProtNLM"/>
    </source>
</evidence>
<dbReference type="Proteomes" id="UP001642482">
    <property type="component" value="Unassembled WGS sequence"/>
</dbReference>